<dbReference type="AlphaFoldDB" id="A0A438FMJ7"/>
<dbReference type="PANTHER" id="PTHR23024:SF582">
    <property type="entry name" value="CARBOXYLESTERASE 12-RELATED"/>
    <property type="match status" value="1"/>
</dbReference>
<dbReference type="Gene3D" id="3.40.50.1820">
    <property type="entry name" value="alpha/beta hydrolase"/>
    <property type="match status" value="1"/>
</dbReference>
<proteinExistence type="inferred from homology"/>
<dbReference type="EMBL" id="QGNW01000842">
    <property type="protein sequence ID" value="RVW61201.1"/>
    <property type="molecule type" value="Genomic_DNA"/>
</dbReference>
<dbReference type="PANTHER" id="PTHR23024">
    <property type="entry name" value="ARYLACETAMIDE DEACETYLASE"/>
    <property type="match status" value="1"/>
</dbReference>
<comment type="caution">
    <text evidence="3">The sequence shown here is derived from an EMBL/GenBank/DDBJ whole genome shotgun (WGS) entry which is preliminary data.</text>
</comment>
<dbReference type="Pfam" id="PF07859">
    <property type="entry name" value="Abhydrolase_3"/>
    <property type="match status" value="1"/>
</dbReference>
<gene>
    <name evidence="3" type="primary">CXE1_4</name>
    <name evidence="3" type="ORF">CK203_020594</name>
</gene>
<evidence type="ECO:0000313" key="4">
    <source>
        <dbReference type="Proteomes" id="UP000288805"/>
    </source>
</evidence>
<evidence type="ECO:0000256" key="1">
    <source>
        <dbReference type="ARBA" id="ARBA00010515"/>
    </source>
</evidence>
<comment type="similarity">
    <text evidence="1">Belongs to the 'GDXG' lipolytic enzyme family.</text>
</comment>
<dbReference type="GO" id="GO:0016787">
    <property type="term" value="F:hydrolase activity"/>
    <property type="evidence" value="ECO:0007669"/>
    <property type="project" value="InterPro"/>
</dbReference>
<evidence type="ECO:0000259" key="2">
    <source>
        <dbReference type="Pfam" id="PF07859"/>
    </source>
</evidence>
<reference evidence="3 4" key="1">
    <citation type="journal article" date="2018" name="PLoS Genet.">
        <title>Population sequencing reveals clonal diversity and ancestral inbreeding in the grapevine cultivar Chardonnay.</title>
        <authorList>
            <person name="Roach M.J."/>
            <person name="Johnson D.L."/>
            <person name="Bohlmann J."/>
            <person name="van Vuuren H.J."/>
            <person name="Jones S.J."/>
            <person name="Pretorius I.S."/>
            <person name="Schmidt S.A."/>
            <person name="Borneman A.R."/>
        </authorList>
    </citation>
    <scope>NUCLEOTIDE SEQUENCE [LARGE SCALE GENOMIC DNA]</scope>
    <source>
        <strain evidence="4">cv. Chardonnay</strain>
        <tissue evidence="3">Leaf</tissue>
    </source>
</reference>
<name>A0A438FMJ7_VITVI</name>
<evidence type="ECO:0000313" key="3">
    <source>
        <dbReference type="EMBL" id="RVW61201.1"/>
    </source>
</evidence>
<accession>A0A438FMJ7</accession>
<feature type="domain" description="Alpha/beta hydrolase fold-3" evidence="2">
    <location>
        <begin position="74"/>
        <end position="277"/>
    </location>
</feature>
<dbReference type="SUPFAM" id="SSF53474">
    <property type="entry name" value="alpha/beta-Hydrolases"/>
    <property type="match status" value="1"/>
</dbReference>
<dbReference type="InterPro" id="IPR013094">
    <property type="entry name" value="AB_hydrolase_3"/>
</dbReference>
<protein>
    <submittedName>
        <fullName evidence="3">Putative carboxylesterase 1</fullName>
    </submittedName>
</protein>
<dbReference type="InterPro" id="IPR050466">
    <property type="entry name" value="Carboxylest/Gibb_receptor"/>
</dbReference>
<dbReference type="InterPro" id="IPR029058">
    <property type="entry name" value="AB_hydrolase_fold"/>
</dbReference>
<sequence length="300" mass="33211">MESDDAKVVFDCRFFRVYKDGHVQRHRPIEKIPPADDLHSGLRAKDVVVSPETGVSVRLLLPKIKDPDQKLPLLFYIHGGGFSFESAFSPRFDAYLKSLVSQANVIGVSVEYRLAPEHPIPACYDDSWAALQWVASHANGNGPEPWLNSYANLSRVFISGDSAGANISHTLMVRVGSLGLAGANVVGMVLVHPYFGGTTDDGVWLYMCPNNGGLEDPRLRPTAEDMAMLGCGRVLVFLAENDHLRDVGWNYCEELKKSGWEGMVETVENHGERHVFHLMNPRCENAATLMGKIVSFLNQE</sequence>
<organism evidence="3 4">
    <name type="scientific">Vitis vinifera</name>
    <name type="common">Grape</name>
    <dbReference type="NCBI Taxonomy" id="29760"/>
    <lineage>
        <taxon>Eukaryota</taxon>
        <taxon>Viridiplantae</taxon>
        <taxon>Streptophyta</taxon>
        <taxon>Embryophyta</taxon>
        <taxon>Tracheophyta</taxon>
        <taxon>Spermatophyta</taxon>
        <taxon>Magnoliopsida</taxon>
        <taxon>eudicotyledons</taxon>
        <taxon>Gunneridae</taxon>
        <taxon>Pentapetalae</taxon>
        <taxon>rosids</taxon>
        <taxon>Vitales</taxon>
        <taxon>Vitaceae</taxon>
        <taxon>Viteae</taxon>
        <taxon>Vitis</taxon>
    </lineage>
</organism>
<dbReference type="Proteomes" id="UP000288805">
    <property type="component" value="Unassembled WGS sequence"/>
</dbReference>